<organism evidence="3 4">
    <name type="scientific">Parnassius mnemosyne</name>
    <name type="common">clouded apollo</name>
    <dbReference type="NCBI Taxonomy" id="213953"/>
    <lineage>
        <taxon>Eukaryota</taxon>
        <taxon>Metazoa</taxon>
        <taxon>Ecdysozoa</taxon>
        <taxon>Arthropoda</taxon>
        <taxon>Hexapoda</taxon>
        <taxon>Insecta</taxon>
        <taxon>Pterygota</taxon>
        <taxon>Neoptera</taxon>
        <taxon>Endopterygota</taxon>
        <taxon>Lepidoptera</taxon>
        <taxon>Glossata</taxon>
        <taxon>Ditrysia</taxon>
        <taxon>Papilionoidea</taxon>
        <taxon>Papilionidae</taxon>
        <taxon>Parnassiinae</taxon>
        <taxon>Parnassini</taxon>
        <taxon>Parnassius</taxon>
        <taxon>Driopa</taxon>
    </lineage>
</organism>
<evidence type="ECO:0000313" key="4">
    <source>
        <dbReference type="Proteomes" id="UP001314205"/>
    </source>
</evidence>
<keyword evidence="4" id="KW-1185">Reference proteome</keyword>
<feature type="domain" description="PiggyBac transposable element-derived protein" evidence="2">
    <location>
        <begin position="353"/>
        <end position="433"/>
    </location>
</feature>
<evidence type="ECO:0008006" key="5">
    <source>
        <dbReference type="Google" id="ProtNLM"/>
    </source>
</evidence>
<proteinExistence type="predicted"/>
<dbReference type="Pfam" id="PF13843">
    <property type="entry name" value="DDE_Tnp_1_7"/>
    <property type="match status" value="2"/>
</dbReference>
<dbReference type="InterPro" id="IPR029526">
    <property type="entry name" value="PGBD"/>
</dbReference>
<dbReference type="PANTHER" id="PTHR46599:SF3">
    <property type="entry name" value="PIGGYBAC TRANSPOSABLE ELEMENT-DERIVED PROTEIN 4"/>
    <property type="match status" value="1"/>
</dbReference>
<dbReference type="Pfam" id="PF13842">
    <property type="entry name" value="zf-Tnp_2"/>
    <property type="match status" value="1"/>
</dbReference>
<evidence type="ECO:0000259" key="2">
    <source>
        <dbReference type="Pfam" id="PF13843"/>
    </source>
</evidence>
<dbReference type="Proteomes" id="UP001314205">
    <property type="component" value="Unassembled WGS sequence"/>
</dbReference>
<sequence length="528" mass="61829">MFHFLGTMDLFQNPIPSTSGFVDELEKILQTWENPLEGIVAEVTIENDILSDRDLLGIFFEEDPLSIAVEQTGWTIGNPSRESQNLFEFRGEPGLKVNLGDHPVDYFRAVMTNTCFETLIRCTNDYGNRLKSHATGSARAVTWKNVSIQEMELFLGLLFHMGFVKLNRIVDYWKKDILFHQPIFYKKKMARNRFQLILRSLNVQTVQSTTSYEKVRWILDFFNNKMYEIYYPKKNLVIDESMMLWKGRLKFRQYVKGKRHKHGLKIYMLADQLGIACRIHLYGGSADNLVGGTNHVKKVVLHLLGNYKNMGHSLFIDNFYTSVALSGQLQAIEVYSTGTLNNRRLKLAGSNVWKDKREIMALSNKYNAEFIETRNRRGQVKCKPNMIAQYTKHMKSVDHHDQMMAYYSCEHKSLIWYKKVIIHLLEIMIINAYLLYRADIRHNITLYDFKLSVIKSLLSYDFELSLPLTSRVHLPSNLPKDDRDHTKRRRCAQCWKVAKKRVQSIFFCNDCLEKPGLCIGCFREYHRY</sequence>
<feature type="domain" description="PiggyBac transposable element-derived protein" evidence="2">
    <location>
        <begin position="103"/>
        <end position="346"/>
    </location>
</feature>
<protein>
    <recommendedName>
        <fullName evidence="5">PiggyBac transposable element-derived protein domain-containing protein</fullName>
    </recommendedName>
</protein>
<evidence type="ECO:0000259" key="1">
    <source>
        <dbReference type="Pfam" id="PF13842"/>
    </source>
</evidence>
<gene>
    <name evidence="3" type="ORF">PARMNEM_LOCUS4734</name>
</gene>
<comment type="caution">
    <text evidence="3">The sequence shown here is derived from an EMBL/GenBank/DDBJ whole genome shotgun (WGS) entry which is preliminary data.</text>
</comment>
<dbReference type="PANTHER" id="PTHR46599">
    <property type="entry name" value="PIGGYBAC TRANSPOSABLE ELEMENT-DERIVED PROTEIN 4"/>
    <property type="match status" value="1"/>
</dbReference>
<name>A0AAV1KJU3_9NEOP</name>
<reference evidence="3 4" key="1">
    <citation type="submission" date="2023-11" db="EMBL/GenBank/DDBJ databases">
        <authorList>
            <person name="Hedman E."/>
            <person name="Englund M."/>
            <person name="Stromberg M."/>
            <person name="Nyberg Akerstrom W."/>
            <person name="Nylinder S."/>
            <person name="Jareborg N."/>
            <person name="Kallberg Y."/>
            <person name="Kronander E."/>
        </authorList>
    </citation>
    <scope>NUCLEOTIDE SEQUENCE [LARGE SCALE GENOMIC DNA]</scope>
</reference>
<dbReference type="EMBL" id="CAVLGL010000057">
    <property type="protein sequence ID" value="CAK1583326.1"/>
    <property type="molecule type" value="Genomic_DNA"/>
</dbReference>
<dbReference type="InterPro" id="IPR032718">
    <property type="entry name" value="PGBD4_Znf_C"/>
</dbReference>
<dbReference type="AlphaFoldDB" id="A0AAV1KJU3"/>
<accession>A0AAV1KJU3</accession>
<evidence type="ECO:0000313" key="3">
    <source>
        <dbReference type="EMBL" id="CAK1583326.1"/>
    </source>
</evidence>
<feature type="domain" description="PiggyBac transposable element-derived protein 4 C-terminal zinc-finger" evidence="1">
    <location>
        <begin position="485"/>
        <end position="526"/>
    </location>
</feature>